<name>A0A922DGQ5_CARIL</name>
<evidence type="ECO:0000313" key="3">
    <source>
        <dbReference type="Proteomes" id="UP000811246"/>
    </source>
</evidence>
<protein>
    <submittedName>
        <fullName evidence="2">Uncharacterized protein</fullName>
    </submittedName>
</protein>
<dbReference type="EMBL" id="CM031836">
    <property type="protein sequence ID" value="KAG6684086.1"/>
    <property type="molecule type" value="Genomic_DNA"/>
</dbReference>
<gene>
    <name evidence="2" type="ORF">I3842_12G045100</name>
</gene>
<proteinExistence type="predicted"/>
<reference evidence="2" key="1">
    <citation type="submission" date="2021-01" db="EMBL/GenBank/DDBJ databases">
        <authorList>
            <person name="Lovell J.T."/>
            <person name="Bentley N."/>
            <person name="Bhattarai G."/>
            <person name="Jenkins J.W."/>
            <person name="Sreedasyam A."/>
            <person name="Alarcon Y."/>
            <person name="Bock C."/>
            <person name="Boston L."/>
            <person name="Carlson J."/>
            <person name="Cervantes K."/>
            <person name="Clermont K."/>
            <person name="Krom N."/>
            <person name="Kubenka K."/>
            <person name="Mamidi S."/>
            <person name="Mattison C."/>
            <person name="Monteros M."/>
            <person name="Pisani C."/>
            <person name="Plott C."/>
            <person name="Rajasekar S."/>
            <person name="Rhein H.S."/>
            <person name="Rohla C."/>
            <person name="Song M."/>
            <person name="Hilaire R.S."/>
            <person name="Shu S."/>
            <person name="Wells L."/>
            <person name="Wang X."/>
            <person name="Webber J."/>
            <person name="Heerema R.J."/>
            <person name="Klein P."/>
            <person name="Conner P."/>
            <person name="Grauke L."/>
            <person name="Grimwood J."/>
            <person name="Schmutz J."/>
            <person name="Randall J.J."/>
        </authorList>
    </citation>
    <scope>NUCLEOTIDE SEQUENCE</scope>
    <source>
        <tissue evidence="2">Leaf</tissue>
    </source>
</reference>
<feature type="chain" id="PRO_5037781231" evidence="1">
    <location>
        <begin position="19"/>
        <end position="86"/>
    </location>
</feature>
<organism evidence="2 3">
    <name type="scientific">Carya illinoinensis</name>
    <name type="common">Pecan</name>
    <dbReference type="NCBI Taxonomy" id="32201"/>
    <lineage>
        <taxon>Eukaryota</taxon>
        <taxon>Viridiplantae</taxon>
        <taxon>Streptophyta</taxon>
        <taxon>Embryophyta</taxon>
        <taxon>Tracheophyta</taxon>
        <taxon>Spermatophyta</taxon>
        <taxon>Magnoliopsida</taxon>
        <taxon>eudicotyledons</taxon>
        <taxon>Gunneridae</taxon>
        <taxon>Pentapetalae</taxon>
        <taxon>rosids</taxon>
        <taxon>fabids</taxon>
        <taxon>Fagales</taxon>
        <taxon>Juglandaceae</taxon>
        <taxon>Carya</taxon>
    </lineage>
</organism>
<comment type="caution">
    <text evidence="2">The sequence shown here is derived from an EMBL/GenBank/DDBJ whole genome shotgun (WGS) entry which is preliminary data.</text>
</comment>
<dbReference type="AlphaFoldDB" id="A0A922DGQ5"/>
<keyword evidence="1" id="KW-0732">Signal</keyword>
<feature type="signal peptide" evidence="1">
    <location>
        <begin position="1"/>
        <end position="18"/>
    </location>
</feature>
<evidence type="ECO:0000313" key="2">
    <source>
        <dbReference type="EMBL" id="KAG6684086.1"/>
    </source>
</evidence>
<evidence type="ECO:0000256" key="1">
    <source>
        <dbReference type="SAM" id="SignalP"/>
    </source>
</evidence>
<sequence>MTCPFILITFFMTKGAMSDLFSPFYQYQVGKSLFSQICLIITQNSCLNCQYLFLSSYLSSFLDSTCQPNFFFLFMIIVLVVLSPEP</sequence>
<dbReference type="Proteomes" id="UP000811246">
    <property type="component" value="Chromosome 12"/>
</dbReference>
<accession>A0A922DGQ5</accession>